<evidence type="ECO:0000313" key="13">
    <source>
        <dbReference type="Proteomes" id="UP000182712"/>
    </source>
</evidence>
<evidence type="ECO:0000256" key="1">
    <source>
        <dbReference type="PROSITE-ProRule" id="PRU01122"/>
    </source>
</evidence>
<dbReference type="AlphaFoldDB" id="A0A060RJA1"/>
<dbReference type="InterPro" id="IPR036034">
    <property type="entry name" value="PDZ_sf"/>
</dbReference>
<dbReference type="InterPro" id="IPR014721">
    <property type="entry name" value="Ribsml_uS5_D2-typ_fold_subgr"/>
</dbReference>
<accession>A0A060RJA1</accession>
<name>A0A060RJA1_9STRE</name>
<feature type="domain" description="Lon proteolytic" evidence="3">
    <location>
        <begin position="210"/>
        <end position="360"/>
    </location>
</feature>
<dbReference type="OMA" id="PIGGITH"/>
<feature type="active site" evidence="1">
    <location>
        <position position="249"/>
    </location>
</feature>
<reference evidence="14" key="4">
    <citation type="submission" date="2016-10" db="EMBL/GenBank/DDBJ databases">
        <authorList>
            <person name="Varghese N."/>
            <person name="Submissions S."/>
        </authorList>
    </citation>
    <scope>NUCLEOTIDE SEQUENCE [LARGE SCALE GENOMIC DNA]</scope>
    <source>
        <strain evidence="14">LMG 15572</strain>
    </source>
</reference>
<keyword evidence="1" id="KW-0720">Serine protease</keyword>
<evidence type="ECO:0000256" key="2">
    <source>
        <dbReference type="SAM" id="Phobius"/>
    </source>
</evidence>
<dbReference type="GO" id="GO:0006508">
    <property type="term" value="P:proteolysis"/>
    <property type="evidence" value="ECO:0007669"/>
    <property type="project" value="UniProtKB-KW"/>
</dbReference>
<protein>
    <recommendedName>
        <fullName evidence="1">endopeptidase La</fullName>
        <ecNumber evidence="1">3.4.21.53</ecNumber>
    </recommendedName>
</protein>
<dbReference type="InterPro" id="IPR020568">
    <property type="entry name" value="Ribosomal_Su5_D2-typ_SF"/>
</dbReference>
<organism evidence="4 10">
    <name type="scientific">Streptococcus gallolyticus</name>
    <dbReference type="NCBI Taxonomy" id="315405"/>
    <lineage>
        <taxon>Bacteria</taxon>
        <taxon>Bacillati</taxon>
        <taxon>Bacillota</taxon>
        <taxon>Bacilli</taxon>
        <taxon>Lactobacillales</taxon>
        <taxon>Streptococcaceae</taxon>
        <taxon>Streptococcus</taxon>
    </lineage>
</organism>
<dbReference type="InterPro" id="IPR001478">
    <property type="entry name" value="PDZ"/>
</dbReference>
<dbReference type="Pfam" id="PF05362">
    <property type="entry name" value="Lon_C"/>
    <property type="match status" value="1"/>
</dbReference>
<dbReference type="PROSITE" id="PS51786">
    <property type="entry name" value="LON_PROTEOLYTIC"/>
    <property type="match status" value="1"/>
</dbReference>
<dbReference type="GeneID" id="57921566"/>
<dbReference type="Proteomes" id="UP000183629">
    <property type="component" value="Unassembled WGS sequence"/>
</dbReference>
<dbReference type="Proteomes" id="UP000071927">
    <property type="component" value="Unassembled WGS sequence"/>
</dbReference>
<dbReference type="NCBIfam" id="NF041438">
    <property type="entry name" value="SepM_fam_S16"/>
    <property type="match status" value="1"/>
</dbReference>
<comment type="catalytic activity">
    <reaction evidence="1">
        <text>Hydrolysis of proteins in presence of ATP.</text>
        <dbReference type="EC" id="3.4.21.53"/>
    </reaction>
</comment>
<dbReference type="MEROPS" id="S16.012"/>
<keyword evidence="2" id="KW-1133">Transmembrane helix</keyword>
<evidence type="ECO:0000313" key="15">
    <source>
        <dbReference type="Proteomes" id="UP000249013"/>
    </source>
</evidence>
<dbReference type="GO" id="GO:0030163">
    <property type="term" value="P:protein catabolic process"/>
    <property type="evidence" value="ECO:0007669"/>
    <property type="project" value="InterPro"/>
</dbReference>
<dbReference type="SUPFAM" id="SSF54211">
    <property type="entry name" value="Ribosomal protein S5 domain 2-like"/>
    <property type="match status" value="1"/>
</dbReference>
<dbReference type="Proteomes" id="UP000027584">
    <property type="component" value="Unassembled WGS sequence"/>
</dbReference>
<evidence type="ECO:0000313" key="9">
    <source>
        <dbReference type="EMBL" id="SQG78872.1"/>
    </source>
</evidence>
<keyword evidence="1 5" id="KW-0645">Protease</keyword>
<evidence type="ECO:0000313" key="5">
    <source>
        <dbReference type="EMBL" id="KXT67194.1"/>
    </source>
</evidence>
<reference evidence="9 15" key="6">
    <citation type="submission" date="2018-06" db="EMBL/GenBank/DDBJ databases">
        <authorList>
            <consortium name="Pathogen Informatics"/>
            <person name="Doyle S."/>
        </authorList>
    </citation>
    <scope>NUCLEOTIDE SEQUENCE [LARGE SCALE GENOMIC DNA]</scope>
    <source>
        <strain evidence="9 15">NCTC13773</strain>
    </source>
</reference>
<dbReference type="GO" id="GO:0004252">
    <property type="term" value="F:serine-type endopeptidase activity"/>
    <property type="evidence" value="ECO:0007669"/>
    <property type="project" value="UniProtKB-UniRule"/>
</dbReference>
<keyword evidence="14" id="KW-1185">Reference proteome</keyword>
<dbReference type="InterPro" id="IPR027065">
    <property type="entry name" value="Lon_Prtase"/>
</dbReference>
<evidence type="ECO:0000259" key="3">
    <source>
        <dbReference type="PROSITE" id="PS51786"/>
    </source>
</evidence>
<keyword evidence="2" id="KW-0472">Membrane</keyword>
<dbReference type="Proteomes" id="UP000070198">
    <property type="component" value="Unassembled WGS sequence"/>
</dbReference>
<evidence type="ECO:0000313" key="14">
    <source>
        <dbReference type="Proteomes" id="UP000183629"/>
    </source>
</evidence>
<dbReference type="PATRIC" id="fig|315405.11.peg.1743"/>
<dbReference type="EMBL" id="LS483409">
    <property type="protein sequence ID" value="SQG78872.1"/>
    <property type="molecule type" value="Genomic_DNA"/>
</dbReference>
<dbReference type="GO" id="GO:0005524">
    <property type="term" value="F:ATP binding"/>
    <property type="evidence" value="ECO:0007669"/>
    <property type="project" value="InterPro"/>
</dbReference>
<dbReference type="Proteomes" id="UP000249013">
    <property type="component" value="Chromosome 1"/>
</dbReference>
<evidence type="ECO:0000313" key="12">
    <source>
        <dbReference type="Proteomes" id="UP000071927"/>
    </source>
</evidence>
<sequence>MAILKRFKEILKKLGRILYRFKWWILGVVGIVFLLFSLLYPLDYYIEMPGGAYDIRSVLTVDNKEDDEDGSYNFVAVTVSQATLAQLVYAWLTPYTEISTAADVTGGYSNADYLRINEYYMETSQNTATYQALTLAGKEATLDYQGVYVLNVSDNSTFKGILNIADTVTGVNGQTFNSSAELMAYVADLDLGSEVTVQYTSDGEAKEATGKIIELSNGKNGIGIGLVDHTSVSSDVDVDFDTSGVGGPSAGLMFTLDIYDQLNSEDLRKGRKIAGTGTIESDGSVGDIGGAALKVVAAAKAGADIFFVPNNPVDEETLKKDPDAKTNYEEAVEAAKDLDTDMKIVPVTTVQEAIDYLRNND</sequence>
<dbReference type="InterPro" id="IPR008269">
    <property type="entry name" value="Lon_proteolytic"/>
</dbReference>
<dbReference type="EMBL" id="FOGM01000004">
    <property type="protein sequence ID" value="SER43842.1"/>
    <property type="molecule type" value="Genomic_DNA"/>
</dbReference>
<dbReference type="EMBL" id="LQOF01000304">
    <property type="protein sequence ID" value="KXT67194.1"/>
    <property type="molecule type" value="Genomic_DNA"/>
</dbReference>
<dbReference type="SUPFAM" id="SSF50156">
    <property type="entry name" value="PDZ domain-like"/>
    <property type="match status" value="1"/>
</dbReference>
<dbReference type="EC" id="3.4.21.53" evidence="1"/>
<evidence type="ECO:0000313" key="4">
    <source>
        <dbReference type="EMBL" id="CDO17063.1"/>
    </source>
</evidence>
<feature type="transmembrane region" description="Helical" evidence="2">
    <location>
        <begin position="21"/>
        <end position="40"/>
    </location>
</feature>
<evidence type="ECO:0000313" key="7">
    <source>
        <dbReference type="EMBL" id="SER43842.1"/>
    </source>
</evidence>
<reference evidence="4 10" key="2">
    <citation type="submission" date="2014-05" db="EMBL/GenBank/DDBJ databases">
        <title>Genome sequence of Streptococcus gallolyticus.</title>
        <authorList>
            <person name="Del Campo R."/>
        </authorList>
    </citation>
    <scope>NUCLEOTIDE SEQUENCE [LARGE SCALE GENOMIC DNA]</scope>
    <source>
        <strain evidence="4 10">LMG17956</strain>
    </source>
</reference>
<evidence type="ECO:0000313" key="10">
    <source>
        <dbReference type="Proteomes" id="UP000027584"/>
    </source>
</evidence>
<dbReference type="EMBL" id="CCBC010000044">
    <property type="protein sequence ID" value="CDO17063.1"/>
    <property type="molecule type" value="Genomic_DNA"/>
</dbReference>
<reference evidence="11 12" key="3">
    <citation type="submission" date="2016-01" db="EMBL/GenBank/DDBJ databases">
        <title>Highly variable Streptococcus oralis are common among viridans streptococci isolated from primates.</title>
        <authorList>
            <person name="Denapaite D."/>
            <person name="Rieger M."/>
            <person name="Koendgen S."/>
            <person name="Brueckner R."/>
            <person name="Ochigava I."/>
            <person name="Kappeler P."/>
            <person name="Maetz-Rensing K."/>
            <person name="Leendertz F."/>
            <person name="Hakenbeck R."/>
        </authorList>
    </citation>
    <scope>NUCLEOTIDE SEQUENCE [LARGE SCALE GENOMIC DNA]</scope>
    <source>
        <strain evidence="5 11">DD02</strain>
        <strain evidence="6 12">DD03</strain>
    </source>
</reference>
<dbReference type="PANTHER" id="PTHR10046">
    <property type="entry name" value="ATP DEPENDENT LON PROTEASE FAMILY MEMBER"/>
    <property type="match status" value="1"/>
</dbReference>
<comment type="similarity">
    <text evidence="1">Belongs to the peptidase S16 family.</text>
</comment>
<dbReference type="Proteomes" id="UP000182712">
    <property type="component" value="Unassembled WGS sequence"/>
</dbReference>
<dbReference type="RefSeq" id="WP_009853602.1">
    <property type="nucleotide sequence ID" value="NZ_CP054015.1"/>
</dbReference>
<evidence type="ECO:0000313" key="8">
    <source>
        <dbReference type="EMBL" id="SFU28000.1"/>
    </source>
</evidence>
<reference evidence="4 10" key="1">
    <citation type="submission" date="2014-02" db="EMBL/GenBank/DDBJ databases">
        <authorList>
            <person name="Manrique M."/>
        </authorList>
    </citation>
    <scope>NUCLEOTIDE SEQUENCE [LARGE SCALE GENOMIC DNA]</scope>
    <source>
        <strain evidence="4 10">LMG17956</strain>
    </source>
</reference>
<dbReference type="Gene3D" id="3.30.230.10">
    <property type="match status" value="1"/>
</dbReference>
<dbReference type="EMBL" id="LQXV01000387">
    <property type="protein sequence ID" value="KXU04356.1"/>
    <property type="molecule type" value="Genomic_DNA"/>
</dbReference>
<evidence type="ECO:0000313" key="11">
    <source>
        <dbReference type="Proteomes" id="UP000070198"/>
    </source>
</evidence>
<feature type="active site" evidence="1">
    <location>
        <position position="294"/>
    </location>
</feature>
<proteinExistence type="inferred from homology"/>
<keyword evidence="2" id="KW-0812">Transmembrane</keyword>
<gene>
    <name evidence="9" type="primary">ylbL</name>
    <name evidence="4" type="ORF">BN963_SGAL_00243</name>
    <name evidence="9" type="ORF">NCTC13773_00669</name>
    <name evidence="7" type="ORF">SAMN04487840_10429</name>
    <name evidence="8" type="ORF">SAMN05660328_10132</name>
    <name evidence="5" type="ORF">SGADD02_01482</name>
    <name evidence="6" type="ORF">SGADD03_01874</name>
</gene>
<reference evidence="7 13" key="5">
    <citation type="submission" date="2016-10" db="EMBL/GenBank/DDBJ databases">
        <authorList>
            <person name="de Groot N.N."/>
        </authorList>
    </citation>
    <scope>NUCLEOTIDE SEQUENCE [LARGE SCALE GENOMIC DNA]</scope>
    <source>
        <strain evidence="8">LMG 15572</strain>
        <strain evidence="7 13">VTM2R47</strain>
    </source>
</reference>
<dbReference type="EMBL" id="FPBN01000001">
    <property type="protein sequence ID" value="SFU28000.1"/>
    <property type="molecule type" value="Genomic_DNA"/>
</dbReference>
<evidence type="ECO:0000313" key="6">
    <source>
        <dbReference type="EMBL" id="KXU04356.1"/>
    </source>
</evidence>
<dbReference type="GO" id="GO:0004176">
    <property type="term" value="F:ATP-dependent peptidase activity"/>
    <property type="evidence" value="ECO:0007669"/>
    <property type="project" value="UniProtKB-UniRule"/>
</dbReference>
<keyword evidence="1" id="KW-0378">Hydrolase</keyword>
<dbReference type="Pfam" id="PF13180">
    <property type="entry name" value="PDZ_2"/>
    <property type="match status" value="1"/>
</dbReference>